<dbReference type="Gene3D" id="3.40.50.720">
    <property type="entry name" value="NAD(P)-binding Rossmann-like Domain"/>
    <property type="match status" value="1"/>
</dbReference>
<dbReference type="PANTHER" id="PTHR43162">
    <property type="match status" value="1"/>
</dbReference>
<dbReference type="Proteomes" id="UP000014074">
    <property type="component" value="Unassembled WGS sequence"/>
</dbReference>
<dbReference type="PANTHER" id="PTHR43162:SF1">
    <property type="entry name" value="PRESTALK A DIFFERENTIATION PROTEIN A"/>
    <property type="match status" value="1"/>
</dbReference>
<organism evidence="2 3">
    <name type="scientific">Phaeoacremonium minimum (strain UCR-PA7)</name>
    <name type="common">Esca disease fungus</name>
    <name type="synonym">Togninia minima</name>
    <dbReference type="NCBI Taxonomy" id="1286976"/>
    <lineage>
        <taxon>Eukaryota</taxon>
        <taxon>Fungi</taxon>
        <taxon>Dikarya</taxon>
        <taxon>Ascomycota</taxon>
        <taxon>Pezizomycotina</taxon>
        <taxon>Sordariomycetes</taxon>
        <taxon>Sordariomycetidae</taxon>
        <taxon>Togniniales</taxon>
        <taxon>Togniniaceae</taxon>
        <taxon>Phaeoacremonium</taxon>
    </lineage>
</organism>
<feature type="domain" description="NmrA-like" evidence="1">
    <location>
        <begin position="2"/>
        <end position="296"/>
    </location>
</feature>
<reference evidence="3" key="1">
    <citation type="journal article" date="2013" name="Genome Announc.">
        <title>Draft genome sequence of the ascomycete Phaeoacremonium aleophilum strain UCR-PA7, a causal agent of the esca disease complex in grapevines.</title>
        <authorList>
            <person name="Blanco-Ulate B."/>
            <person name="Rolshausen P."/>
            <person name="Cantu D."/>
        </authorList>
    </citation>
    <scope>NUCLEOTIDE SEQUENCE [LARGE SCALE GENOMIC DNA]</scope>
    <source>
        <strain evidence="3">UCR-PA7</strain>
    </source>
</reference>
<evidence type="ECO:0000313" key="3">
    <source>
        <dbReference type="Proteomes" id="UP000014074"/>
    </source>
</evidence>
<keyword evidence="3" id="KW-1185">Reference proteome</keyword>
<dbReference type="eggNOG" id="ENOG502SI07">
    <property type="taxonomic scope" value="Eukaryota"/>
</dbReference>
<dbReference type="KEGG" id="tmn:UCRPA7_6011"/>
<evidence type="ECO:0000259" key="1">
    <source>
        <dbReference type="Pfam" id="PF05368"/>
    </source>
</evidence>
<sequence>MRVAVFGASGVQGRAQVAALVHAGHQPVAISRSPKPIEIDGNPVETAAADFADAKALDLALSGVEVIFLNLPSTSFQKAEPVIAAARNVGEAAKRTPTLKLLIFNTSMPVPKVPQNIEAQDHRREMRRVLRDLGLPVVSIEPVVFIDNLLEGWALPPIVERNTIVYCHKEDLEVSWICHHDVAQLMIAAMERGPELAGRDIPVGGPETVRLAQLTEKLARAWNRPMQYESKEVDEFCDGIGDAMSTRSGLDRDVVVDQMRRAYRWYNDHPSDPFKVDMAPVLKELPVKLTPIEEWARWQKLPSKA</sequence>
<accession>R8BGP0</accession>
<dbReference type="HOGENOM" id="CLU_007383_8_3_1"/>
<dbReference type="InterPro" id="IPR051604">
    <property type="entry name" value="Ergot_Alk_Oxidoreductase"/>
</dbReference>
<protein>
    <submittedName>
        <fullName evidence="2">Putative family protein</fullName>
    </submittedName>
</protein>
<dbReference type="EMBL" id="KB933216">
    <property type="protein sequence ID" value="EON98478.1"/>
    <property type="molecule type" value="Genomic_DNA"/>
</dbReference>
<gene>
    <name evidence="2" type="ORF">UCRPA7_6011</name>
</gene>
<dbReference type="AlphaFoldDB" id="R8BGP0"/>
<dbReference type="RefSeq" id="XP_007916744.1">
    <property type="nucleotide sequence ID" value="XM_007918553.1"/>
</dbReference>
<dbReference type="SUPFAM" id="SSF51735">
    <property type="entry name" value="NAD(P)-binding Rossmann-fold domains"/>
    <property type="match status" value="1"/>
</dbReference>
<evidence type="ECO:0000313" key="2">
    <source>
        <dbReference type="EMBL" id="EON98478.1"/>
    </source>
</evidence>
<dbReference type="InterPro" id="IPR008030">
    <property type="entry name" value="NmrA-like"/>
</dbReference>
<proteinExistence type="predicted"/>
<dbReference type="OrthoDB" id="419598at2759"/>
<dbReference type="Pfam" id="PF05368">
    <property type="entry name" value="NmrA"/>
    <property type="match status" value="1"/>
</dbReference>
<name>R8BGP0_PHAM7</name>
<dbReference type="GeneID" id="19326625"/>
<dbReference type="InterPro" id="IPR036291">
    <property type="entry name" value="NAD(P)-bd_dom_sf"/>
</dbReference>